<dbReference type="STRING" id="504832.OCA5_c08190"/>
<keyword evidence="5" id="KW-1185">Reference proteome</keyword>
<dbReference type="InterPro" id="IPR029069">
    <property type="entry name" value="HotDog_dom_sf"/>
</dbReference>
<dbReference type="PANTHER" id="PTHR31793">
    <property type="entry name" value="4-HYDROXYBENZOYL-COA THIOESTERASE FAMILY MEMBER"/>
    <property type="match status" value="1"/>
</dbReference>
<comment type="similarity">
    <text evidence="1">Belongs to the 4-hydroxybenzoyl-CoA thioesterase family.</text>
</comment>
<dbReference type="RefSeq" id="WP_012564427.1">
    <property type="nucleotide sequence ID" value="NC_011386.1"/>
</dbReference>
<evidence type="ECO:0000256" key="1">
    <source>
        <dbReference type="ARBA" id="ARBA00005953"/>
    </source>
</evidence>
<dbReference type="PATRIC" id="fig|504832.7.peg.865"/>
<evidence type="ECO:0000313" key="4">
    <source>
        <dbReference type="EMBL" id="AEI05541.1"/>
    </source>
</evidence>
<dbReference type="SUPFAM" id="SSF54637">
    <property type="entry name" value="Thioesterase/thiol ester dehydrase-isomerase"/>
    <property type="match status" value="1"/>
</dbReference>
<dbReference type="OrthoDB" id="9808429at2"/>
<dbReference type="Proteomes" id="UP000007730">
    <property type="component" value="Chromosome"/>
</dbReference>
<feature type="domain" description="Thioesterase" evidence="3">
    <location>
        <begin position="29"/>
        <end position="139"/>
    </location>
</feature>
<keyword evidence="2" id="KW-0378">Hydrolase</keyword>
<name>B6JIZ2_AFIC5</name>
<dbReference type="Pfam" id="PF03061">
    <property type="entry name" value="4HBT"/>
    <property type="match status" value="1"/>
</dbReference>
<dbReference type="PIRSF" id="PIRSF003230">
    <property type="entry name" value="YbgC"/>
    <property type="match status" value="1"/>
</dbReference>
<dbReference type="AlphaFoldDB" id="B6JIZ2"/>
<accession>B6JIZ2</accession>
<dbReference type="GO" id="GO:0047617">
    <property type="term" value="F:fatty acyl-CoA hydrolase activity"/>
    <property type="evidence" value="ECO:0007669"/>
    <property type="project" value="TreeGrafter"/>
</dbReference>
<evidence type="ECO:0000256" key="2">
    <source>
        <dbReference type="ARBA" id="ARBA00022801"/>
    </source>
</evidence>
<evidence type="ECO:0000313" key="5">
    <source>
        <dbReference type="Proteomes" id="UP000007730"/>
    </source>
</evidence>
<dbReference type="HOGENOM" id="CLU_101141_7_0_5"/>
<organism evidence="4 5">
    <name type="scientific">Afipia carboxidovorans (strain ATCC 49405 / DSM 1227 / KCTC 32145 / OM5)</name>
    <name type="common">Oligotropha carboxidovorans</name>
    <dbReference type="NCBI Taxonomy" id="504832"/>
    <lineage>
        <taxon>Bacteria</taxon>
        <taxon>Pseudomonadati</taxon>
        <taxon>Pseudomonadota</taxon>
        <taxon>Alphaproteobacteria</taxon>
        <taxon>Hyphomicrobiales</taxon>
        <taxon>Nitrobacteraceae</taxon>
        <taxon>Afipia</taxon>
    </lineage>
</organism>
<dbReference type="EMBL" id="CP002826">
    <property type="protein sequence ID" value="AEI05541.1"/>
    <property type="molecule type" value="Genomic_DNA"/>
</dbReference>
<dbReference type="FunFam" id="3.10.129.10:FF:000004">
    <property type="entry name" value="Tol-pal system-associated acyl-CoA thioesterase"/>
    <property type="match status" value="1"/>
</dbReference>
<dbReference type="InterPro" id="IPR006684">
    <property type="entry name" value="YbgC/YbaW"/>
</dbReference>
<reference evidence="4 5" key="1">
    <citation type="journal article" date="2011" name="J. Bacteriol.">
        <title>Complete genome sequences of the chemolithoautotrophic Oligotropha carboxidovorans strains OM4 and OM5.</title>
        <authorList>
            <person name="Volland S."/>
            <person name="Rachinger M."/>
            <person name="Strittmatter A."/>
            <person name="Daniel R."/>
            <person name="Gottschalk G."/>
            <person name="Meyer O."/>
        </authorList>
    </citation>
    <scope>NUCLEOTIDE SEQUENCE [LARGE SCALE GENOMIC DNA]</scope>
    <source>
        <strain evidence="5">ATCC 49405 / DSM 1227 / KCTC 32145 / OM5</strain>
    </source>
</reference>
<proteinExistence type="inferred from homology"/>
<dbReference type="PANTHER" id="PTHR31793:SF37">
    <property type="entry name" value="ACYL-COA THIOESTER HYDROLASE YBGC"/>
    <property type="match status" value="1"/>
</dbReference>
<dbReference type="PROSITE" id="PS01328">
    <property type="entry name" value="4HBCOA_THIOESTERASE"/>
    <property type="match status" value="1"/>
</dbReference>
<dbReference type="KEGG" id="ocg:OCA5_c08190"/>
<dbReference type="CDD" id="cd00586">
    <property type="entry name" value="4HBT"/>
    <property type="match status" value="1"/>
</dbReference>
<dbReference type="Gene3D" id="3.10.129.10">
    <property type="entry name" value="Hotdog Thioesterase"/>
    <property type="match status" value="1"/>
</dbReference>
<protein>
    <submittedName>
        <fullName evidence="4">Putative thioesterase</fullName>
    </submittedName>
</protein>
<gene>
    <name evidence="4" type="ordered locus">OCA5_c08190</name>
</gene>
<dbReference type="eggNOG" id="COG0824">
    <property type="taxonomic scope" value="Bacteria"/>
</dbReference>
<evidence type="ECO:0000259" key="3">
    <source>
        <dbReference type="Pfam" id="PF03061"/>
    </source>
</evidence>
<dbReference type="KEGG" id="oca:OCAR_7297"/>
<dbReference type="InterPro" id="IPR008272">
    <property type="entry name" value="HB-CoA_thioesterase_AS"/>
</dbReference>
<sequence length="174" mass="19191">MTAALDGEIQNGRHVMAIRVYYEDTDFSGIVYHANFLRFMERGRTNYLRLLGAEQSALFAEASAEASGAFSSEVGTGSREENATNQKSSFAFVVRSMQIEFLKPARMDDILTVTTVPHEVKGASMGLTQEVRRGDELLIAAKVKVAFVSEGRARPIPKALRLLMKADQDADARD</sequence>
<dbReference type="InterPro" id="IPR006683">
    <property type="entry name" value="Thioestr_dom"/>
</dbReference>
<dbReference type="InterPro" id="IPR050563">
    <property type="entry name" value="4-hydroxybenzoyl-CoA_TE"/>
</dbReference>